<accession>A0ACC0D322</accession>
<sequence length="150" mass="16602">MATKLFGGKQIAALVLLFLYLTIGVSATNPKANEYKSEDCSGDKNFSHAANGLTWVTMDDSSHCVYLANSDWKTRTWQAYSEKTENGGLCYGDVLGNLDGEKHNLDNTYGKRIKCLLNCATNDGALRYDKCRVVGSYIKKEDANNRGSPW</sequence>
<evidence type="ECO:0000313" key="2">
    <source>
        <dbReference type="Proteomes" id="UP001497680"/>
    </source>
</evidence>
<gene>
    <name evidence="1" type="ORF">F4821DRAFT_259380</name>
</gene>
<dbReference type="Proteomes" id="UP001497680">
    <property type="component" value="Unassembled WGS sequence"/>
</dbReference>
<reference evidence="1 2" key="1">
    <citation type="journal article" date="2022" name="New Phytol.">
        <title>Ecological generalism drives hyperdiversity of secondary metabolite gene clusters in xylarialean endophytes.</title>
        <authorList>
            <person name="Franco M.E.E."/>
            <person name="Wisecaver J.H."/>
            <person name="Arnold A.E."/>
            <person name="Ju Y.M."/>
            <person name="Slot J.C."/>
            <person name="Ahrendt S."/>
            <person name="Moore L.P."/>
            <person name="Eastman K.E."/>
            <person name="Scott K."/>
            <person name="Konkel Z."/>
            <person name="Mondo S.J."/>
            <person name="Kuo A."/>
            <person name="Hayes R.D."/>
            <person name="Haridas S."/>
            <person name="Andreopoulos B."/>
            <person name="Riley R."/>
            <person name="LaButti K."/>
            <person name="Pangilinan J."/>
            <person name="Lipzen A."/>
            <person name="Amirebrahimi M."/>
            <person name="Yan J."/>
            <person name="Adam C."/>
            <person name="Keymanesh K."/>
            <person name="Ng V."/>
            <person name="Louie K."/>
            <person name="Northen T."/>
            <person name="Drula E."/>
            <person name="Henrissat B."/>
            <person name="Hsieh H.M."/>
            <person name="Youens-Clark K."/>
            <person name="Lutzoni F."/>
            <person name="Miadlikowska J."/>
            <person name="Eastwood D.C."/>
            <person name="Hamelin R.C."/>
            <person name="Grigoriev I.V."/>
            <person name="U'Ren J.M."/>
        </authorList>
    </citation>
    <scope>NUCLEOTIDE SEQUENCE [LARGE SCALE GENOMIC DNA]</scope>
    <source>
        <strain evidence="1 2">ER1909</strain>
    </source>
</reference>
<dbReference type="EMBL" id="MU394310">
    <property type="protein sequence ID" value="KAI6087136.1"/>
    <property type="molecule type" value="Genomic_DNA"/>
</dbReference>
<keyword evidence="2" id="KW-1185">Reference proteome</keyword>
<proteinExistence type="predicted"/>
<name>A0ACC0D322_9PEZI</name>
<organism evidence="1 2">
    <name type="scientific">Hypoxylon rubiginosum</name>
    <dbReference type="NCBI Taxonomy" id="110542"/>
    <lineage>
        <taxon>Eukaryota</taxon>
        <taxon>Fungi</taxon>
        <taxon>Dikarya</taxon>
        <taxon>Ascomycota</taxon>
        <taxon>Pezizomycotina</taxon>
        <taxon>Sordariomycetes</taxon>
        <taxon>Xylariomycetidae</taxon>
        <taxon>Xylariales</taxon>
        <taxon>Hypoxylaceae</taxon>
        <taxon>Hypoxylon</taxon>
    </lineage>
</organism>
<protein>
    <submittedName>
        <fullName evidence="1">Uncharacterized protein</fullName>
    </submittedName>
</protein>
<evidence type="ECO:0000313" key="1">
    <source>
        <dbReference type="EMBL" id="KAI6087136.1"/>
    </source>
</evidence>
<comment type="caution">
    <text evidence="1">The sequence shown here is derived from an EMBL/GenBank/DDBJ whole genome shotgun (WGS) entry which is preliminary data.</text>
</comment>